<keyword evidence="4 8" id="KW-1133">Transmembrane helix</keyword>
<evidence type="ECO:0000256" key="4">
    <source>
        <dbReference type="ARBA" id="ARBA00022989"/>
    </source>
</evidence>
<keyword evidence="2 8" id="KW-0812">Transmembrane</keyword>
<feature type="region of interest" description="Disordered" evidence="7">
    <location>
        <begin position="1"/>
        <end position="37"/>
    </location>
</feature>
<keyword evidence="6 8" id="KW-0472">Membrane</keyword>
<dbReference type="Pfam" id="PF13962">
    <property type="entry name" value="PGG"/>
    <property type="match status" value="1"/>
</dbReference>
<dbReference type="GO" id="GO:0005886">
    <property type="term" value="C:plasma membrane"/>
    <property type="evidence" value="ECO:0007669"/>
    <property type="project" value="TreeGrafter"/>
</dbReference>
<feature type="transmembrane region" description="Helical" evidence="8">
    <location>
        <begin position="86"/>
        <end position="105"/>
    </location>
</feature>
<reference evidence="10" key="1">
    <citation type="submission" date="2020-06" db="EMBL/GenBank/DDBJ databases">
        <title>WGS assembly of Ceratodon purpureus strain R40.</title>
        <authorList>
            <person name="Carey S.B."/>
            <person name="Jenkins J."/>
            <person name="Shu S."/>
            <person name="Lovell J.T."/>
            <person name="Sreedasyam A."/>
            <person name="Maumus F."/>
            <person name="Tiley G.P."/>
            <person name="Fernandez-Pozo N."/>
            <person name="Barry K."/>
            <person name="Chen C."/>
            <person name="Wang M."/>
            <person name="Lipzen A."/>
            <person name="Daum C."/>
            <person name="Saski C.A."/>
            <person name="Payton A.C."/>
            <person name="Mcbreen J.C."/>
            <person name="Conrad R.E."/>
            <person name="Kollar L.M."/>
            <person name="Olsson S."/>
            <person name="Huttunen S."/>
            <person name="Landis J.B."/>
            <person name="Wickett N.J."/>
            <person name="Johnson M.G."/>
            <person name="Rensing S.A."/>
            <person name="Grimwood J."/>
            <person name="Schmutz J."/>
            <person name="Mcdaniel S.F."/>
        </authorList>
    </citation>
    <scope>NUCLEOTIDE SEQUENCE</scope>
    <source>
        <strain evidence="10">R40</strain>
    </source>
</reference>
<dbReference type="AlphaFoldDB" id="A0A8T0GL37"/>
<dbReference type="InterPro" id="IPR026961">
    <property type="entry name" value="PGG_dom"/>
</dbReference>
<feature type="domain" description="PGG" evidence="9">
    <location>
        <begin position="82"/>
        <end position="151"/>
    </location>
</feature>
<protein>
    <recommendedName>
        <fullName evidence="9">PGG domain-containing protein</fullName>
    </recommendedName>
</protein>
<evidence type="ECO:0000256" key="7">
    <source>
        <dbReference type="SAM" id="MobiDB-lite"/>
    </source>
</evidence>
<evidence type="ECO:0000313" key="10">
    <source>
        <dbReference type="EMBL" id="KAG0559700.1"/>
    </source>
</evidence>
<feature type="compositionally biased region" description="Polar residues" evidence="7">
    <location>
        <begin position="1"/>
        <end position="17"/>
    </location>
</feature>
<keyword evidence="3" id="KW-0677">Repeat</keyword>
<evidence type="ECO:0000313" key="11">
    <source>
        <dbReference type="Proteomes" id="UP000822688"/>
    </source>
</evidence>
<feature type="transmembrane region" description="Helical" evidence="8">
    <location>
        <begin position="272"/>
        <end position="293"/>
    </location>
</feature>
<evidence type="ECO:0000256" key="1">
    <source>
        <dbReference type="ARBA" id="ARBA00004141"/>
    </source>
</evidence>
<name>A0A8T0GL37_CERPU</name>
<gene>
    <name evidence="10" type="ORF">KC19_10G124400</name>
</gene>
<comment type="caution">
    <text evidence="10">The sequence shown here is derived from an EMBL/GenBank/DDBJ whole genome shotgun (WGS) entry which is preliminary data.</text>
</comment>
<comment type="subcellular location">
    <subcellularLocation>
        <location evidence="1">Membrane</location>
        <topology evidence="1">Multi-pass membrane protein</topology>
    </subcellularLocation>
</comment>
<proteinExistence type="predicted"/>
<evidence type="ECO:0000256" key="5">
    <source>
        <dbReference type="ARBA" id="ARBA00023043"/>
    </source>
</evidence>
<organism evidence="10 11">
    <name type="scientific">Ceratodon purpureus</name>
    <name type="common">Fire moss</name>
    <name type="synonym">Dicranum purpureum</name>
    <dbReference type="NCBI Taxonomy" id="3225"/>
    <lineage>
        <taxon>Eukaryota</taxon>
        <taxon>Viridiplantae</taxon>
        <taxon>Streptophyta</taxon>
        <taxon>Embryophyta</taxon>
        <taxon>Bryophyta</taxon>
        <taxon>Bryophytina</taxon>
        <taxon>Bryopsida</taxon>
        <taxon>Dicranidae</taxon>
        <taxon>Pseudoditrichales</taxon>
        <taxon>Ditrichaceae</taxon>
        <taxon>Ceratodon</taxon>
    </lineage>
</organism>
<dbReference type="Proteomes" id="UP000822688">
    <property type="component" value="Chromosome 10"/>
</dbReference>
<dbReference type="OrthoDB" id="10572451at2759"/>
<evidence type="ECO:0000259" key="9">
    <source>
        <dbReference type="Pfam" id="PF13962"/>
    </source>
</evidence>
<dbReference type="PANTHER" id="PTHR24186">
    <property type="entry name" value="PROTEIN PHOSPHATASE 1 REGULATORY SUBUNIT"/>
    <property type="match status" value="1"/>
</dbReference>
<dbReference type="PANTHER" id="PTHR24186:SF38">
    <property type="entry name" value="ANKYRIN REPEAT FAMILY PROTEIN"/>
    <property type="match status" value="1"/>
</dbReference>
<evidence type="ECO:0000256" key="3">
    <source>
        <dbReference type="ARBA" id="ARBA00022737"/>
    </source>
</evidence>
<keyword evidence="11" id="KW-1185">Reference proteome</keyword>
<feature type="transmembrane region" description="Helical" evidence="8">
    <location>
        <begin position="241"/>
        <end position="260"/>
    </location>
</feature>
<evidence type="ECO:0000256" key="8">
    <source>
        <dbReference type="SAM" id="Phobius"/>
    </source>
</evidence>
<keyword evidence="5" id="KW-0040">ANK repeat</keyword>
<sequence>MASSRTVASTAPTTNPYSDSEFLEDSSSSDMSRRTISELSKVPRLGQMDSTEDVTEERMKVLLQEQFERKKQLTLTAMNKAFVKSINAYSLVLVLLATVTYAGFLQPPGSFDGDGFMRTYENSSLTWFVYFNSLSFYFSMADLILCLSGNFAPLADLHTETFLANPKPNKLKKKRSNHVSFRIRFLNDFVDRITQGPDAPCPSIETVAEHDRVPDSVFLEQAITHRLAHFVAYTLTKAATINLLFVISLTCCVAAFAAAGNAVTSRPHQSQVPVIVTSVIGCFTYLCFMLWLLTDSIKFFWRAGYSLGAVATSLADALAQNAGHLETQLQYCGGNMDNATAVPEAAAADHPALAPILDSRGTFERRVGPRDRRSSSN</sequence>
<evidence type="ECO:0000256" key="2">
    <source>
        <dbReference type="ARBA" id="ARBA00022692"/>
    </source>
</evidence>
<accession>A0A8T0GL37</accession>
<feature type="transmembrane region" description="Helical" evidence="8">
    <location>
        <begin position="125"/>
        <end position="147"/>
    </location>
</feature>
<dbReference type="EMBL" id="CM026431">
    <property type="protein sequence ID" value="KAG0559700.1"/>
    <property type="molecule type" value="Genomic_DNA"/>
</dbReference>
<feature type="compositionally biased region" description="Basic and acidic residues" evidence="7">
    <location>
        <begin position="361"/>
        <end position="377"/>
    </location>
</feature>
<evidence type="ECO:0000256" key="6">
    <source>
        <dbReference type="ARBA" id="ARBA00023136"/>
    </source>
</evidence>
<feature type="region of interest" description="Disordered" evidence="7">
    <location>
        <begin position="357"/>
        <end position="377"/>
    </location>
</feature>